<evidence type="ECO:0000256" key="2">
    <source>
        <dbReference type="SAM" id="Phobius"/>
    </source>
</evidence>
<accession>A0AAV7WAK4</accession>
<evidence type="ECO:0000313" key="3">
    <source>
        <dbReference type="EMBL" id="KAJ1209742.1"/>
    </source>
</evidence>
<feature type="region of interest" description="Disordered" evidence="1">
    <location>
        <begin position="91"/>
        <end position="125"/>
    </location>
</feature>
<dbReference type="EMBL" id="JANPWB010000002">
    <property type="protein sequence ID" value="KAJ1209742.1"/>
    <property type="molecule type" value="Genomic_DNA"/>
</dbReference>
<keyword evidence="2" id="KW-0472">Membrane</keyword>
<keyword evidence="4" id="KW-1185">Reference proteome</keyword>
<name>A0AAV7WAK4_PLEWA</name>
<evidence type="ECO:0000256" key="1">
    <source>
        <dbReference type="SAM" id="MobiDB-lite"/>
    </source>
</evidence>
<protein>
    <submittedName>
        <fullName evidence="3">Uncharacterized protein</fullName>
    </submittedName>
</protein>
<dbReference type="Proteomes" id="UP001066276">
    <property type="component" value="Chromosome 1_2"/>
</dbReference>
<feature type="compositionally biased region" description="Basic and acidic residues" evidence="1">
    <location>
        <begin position="92"/>
        <end position="101"/>
    </location>
</feature>
<keyword evidence="2" id="KW-0812">Transmembrane</keyword>
<comment type="caution">
    <text evidence="3">The sequence shown here is derived from an EMBL/GenBank/DDBJ whole genome shotgun (WGS) entry which is preliminary data.</text>
</comment>
<proteinExistence type="predicted"/>
<evidence type="ECO:0000313" key="4">
    <source>
        <dbReference type="Proteomes" id="UP001066276"/>
    </source>
</evidence>
<dbReference type="AlphaFoldDB" id="A0AAV7WAK4"/>
<reference evidence="3" key="1">
    <citation type="journal article" date="2022" name="bioRxiv">
        <title>Sequencing and chromosome-scale assembly of the giantPleurodeles waltlgenome.</title>
        <authorList>
            <person name="Brown T."/>
            <person name="Elewa A."/>
            <person name="Iarovenko S."/>
            <person name="Subramanian E."/>
            <person name="Araus A.J."/>
            <person name="Petzold A."/>
            <person name="Susuki M."/>
            <person name="Suzuki K.-i.T."/>
            <person name="Hayashi T."/>
            <person name="Toyoda A."/>
            <person name="Oliveira C."/>
            <person name="Osipova E."/>
            <person name="Leigh N.D."/>
            <person name="Simon A."/>
            <person name="Yun M.H."/>
        </authorList>
    </citation>
    <scope>NUCLEOTIDE SEQUENCE</scope>
    <source>
        <strain evidence="3">20211129_DDA</strain>
        <tissue evidence="3">Liver</tissue>
    </source>
</reference>
<gene>
    <name evidence="3" type="ORF">NDU88_005115</name>
</gene>
<keyword evidence="2" id="KW-1133">Transmembrane helix</keyword>
<feature type="transmembrane region" description="Helical" evidence="2">
    <location>
        <begin position="153"/>
        <end position="174"/>
    </location>
</feature>
<sequence length="191" mass="20920">MQRGCEGVWRESVYGLLQLTKPLTNIGSRLSDSAAVVVAWGVGFSEHRTEEAEGEESDPGGSRGAWIKRERGSVCFLSVGTGLGPLTLVQPQREEGKDAVETQKTPRPKTAGDQGVESWRPARHPAPVVTRHSCGEEVKRRSRHFHFPNRRPLSGRFVAAILASALVVCVELGWHAHLIHLSSGGHRLHKV</sequence>
<organism evidence="3 4">
    <name type="scientific">Pleurodeles waltl</name>
    <name type="common">Iberian ribbed newt</name>
    <dbReference type="NCBI Taxonomy" id="8319"/>
    <lineage>
        <taxon>Eukaryota</taxon>
        <taxon>Metazoa</taxon>
        <taxon>Chordata</taxon>
        <taxon>Craniata</taxon>
        <taxon>Vertebrata</taxon>
        <taxon>Euteleostomi</taxon>
        <taxon>Amphibia</taxon>
        <taxon>Batrachia</taxon>
        <taxon>Caudata</taxon>
        <taxon>Salamandroidea</taxon>
        <taxon>Salamandridae</taxon>
        <taxon>Pleurodelinae</taxon>
        <taxon>Pleurodeles</taxon>
    </lineage>
</organism>